<protein>
    <submittedName>
        <fullName evidence="1">Uncharacterized protein</fullName>
    </submittedName>
</protein>
<gene>
    <name evidence="1" type="ORF">BRYFOR_07627</name>
</gene>
<dbReference type="Proteomes" id="UP000005561">
    <property type="component" value="Unassembled WGS sequence"/>
</dbReference>
<proteinExistence type="predicted"/>
<reference evidence="1" key="1">
    <citation type="submission" date="2009-07" db="EMBL/GenBank/DDBJ databases">
        <authorList>
            <person name="Weinstock G."/>
            <person name="Sodergren E."/>
            <person name="Clifton S."/>
            <person name="Fulton L."/>
            <person name="Fulton B."/>
            <person name="Courtney L."/>
            <person name="Fronick C."/>
            <person name="Harrison M."/>
            <person name="Strong C."/>
            <person name="Farmer C."/>
            <person name="Delahaunty K."/>
            <person name="Markovic C."/>
            <person name="Hall O."/>
            <person name="Minx P."/>
            <person name="Tomlinson C."/>
            <person name="Mitreva M."/>
            <person name="Nelson J."/>
            <person name="Hou S."/>
            <person name="Wollam A."/>
            <person name="Pepin K.H."/>
            <person name="Johnson M."/>
            <person name="Bhonagiri V."/>
            <person name="Nash W.E."/>
            <person name="Warren W."/>
            <person name="Chinwalla A."/>
            <person name="Mardis E.R."/>
            <person name="Wilson R.K."/>
        </authorList>
    </citation>
    <scope>NUCLEOTIDE SEQUENCE [LARGE SCALE GENOMIC DNA]</scope>
    <source>
        <strain evidence="1">DSM 14469</strain>
    </source>
</reference>
<dbReference type="eggNOG" id="ENOG5033EQF">
    <property type="taxonomic scope" value="Bacteria"/>
</dbReference>
<evidence type="ECO:0000313" key="2">
    <source>
        <dbReference type="Proteomes" id="UP000005561"/>
    </source>
</evidence>
<evidence type="ECO:0000313" key="1">
    <source>
        <dbReference type="EMBL" id="EET60431.1"/>
    </source>
</evidence>
<sequence>MQNHAGREAAGGGNMDNNGNSGAAKFAAVMDARMKEHIPSDLKIDFAEITAGNGLKCNTFPEIIPAADYMVCRQLALGNTGDRLAEVKTTEDSGFAFVPEKMRKIKPGDHVVVTWVQDTAVVIDIVMRADGI</sequence>
<keyword evidence="2" id="KW-1185">Reference proteome</keyword>
<organism evidence="1 2">
    <name type="scientific">Marvinbryantia formatexigens DSM 14469</name>
    <dbReference type="NCBI Taxonomy" id="478749"/>
    <lineage>
        <taxon>Bacteria</taxon>
        <taxon>Bacillati</taxon>
        <taxon>Bacillota</taxon>
        <taxon>Clostridia</taxon>
        <taxon>Lachnospirales</taxon>
        <taxon>Lachnospiraceae</taxon>
        <taxon>Marvinbryantia</taxon>
    </lineage>
</organism>
<dbReference type="STRING" id="168384.SAMN05660368_03758"/>
<accession>C6LG67</accession>
<dbReference type="AlphaFoldDB" id="C6LG67"/>
<comment type="caution">
    <text evidence="1">The sequence shown here is derived from an EMBL/GenBank/DDBJ whole genome shotgun (WGS) entry which is preliminary data.</text>
</comment>
<dbReference type="EMBL" id="ACCL02000011">
    <property type="protein sequence ID" value="EET60431.1"/>
    <property type="molecule type" value="Genomic_DNA"/>
</dbReference>
<name>C6LG67_9FIRM</name>